<dbReference type="Proteomes" id="UP000037269">
    <property type="component" value="Unassembled WGS sequence"/>
</dbReference>
<keyword evidence="1" id="KW-0175">Coiled coil</keyword>
<evidence type="ECO:0000313" key="5">
    <source>
        <dbReference type="Proteomes" id="UP000182836"/>
    </source>
</evidence>
<evidence type="ECO:0000313" key="2">
    <source>
        <dbReference type="EMBL" id="KON95627.1"/>
    </source>
</evidence>
<dbReference type="GeneID" id="42305381"/>
<dbReference type="Proteomes" id="UP000182836">
    <property type="component" value="Unassembled WGS sequence"/>
</dbReference>
<dbReference type="OrthoDB" id="2864841at2"/>
<name>A0A0D1WB30_ANEMI</name>
<protein>
    <submittedName>
        <fullName evidence="2">Uncharacterized protein</fullName>
    </submittedName>
</protein>
<evidence type="ECO:0000256" key="1">
    <source>
        <dbReference type="SAM" id="Coils"/>
    </source>
</evidence>
<keyword evidence="4" id="KW-1185">Reference proteome</keyword>
<dbReference type="PATRIC" id="fig|47500.8.peg.7023"/>
<evidence type="ECO:0000313" key="3">
    <source>
        <dbReference type="EMBL" id="SDI32313.1"/>
    </source>
</evidence>
<feature type="coiled-coil region" evidence="1">
    <location>
        <begin position="7"/>
        <end position="37"/>
    </location>
</feature>
<reference evidence="2 4" key="1">
    <citation type="submission" date="2015-07" db="EMBL/GenBank/DDBJ databases">
        <title>Fjat-14205 dsm 2895.</title>
        <authorList>
            <person name="Liu B."/>
            <person name="Wang J."/>
            <person name="Zhu Y."/>
            <person name="Liu G."/>
            <person name="Chen Q."/>
            <person name="Chen Z."/>
            <person name="Lan J."/>
            <person name="Che J."/>
            <person name="Ge C."/>
            <person name="Shi H."/>
            <person name="Pan Z."/>
            <person name="Liu X."/>
        </authorList>
    </citation>
    <scope>NUCLEOTIDE SEQUENCE [LARGE SCALE GENOMIC DNA]</scope>
    <source>
        <strain evidence="2 4">DSM 2895</strain>
    </source>
</reference>
<dbReference type="EMBL" id="LGUG01000004">
    <property type="protein sequence ID" value="KON95627.1"/>
    <property type="molecule type" value="Genomic_DNA"/>
</dbReference>
<sequence length="174" mass="20810">MELEVRVKHLRQEIKEKQALLADLEEKLIEYKSQQEQRKYYVSSKEIIDYIEHRSGKLINMSTIKRWADEGYLGEVSDEREQFWALKTKQGKKRNLYKKAIVFSFLYTRGYLFPYYDILDEVLYSTETTSFSAIVTDIRMENGQFLYKIQLPDYTIIDDVNEEQLKGAERDGKY</sequence>
<gene>
    <name evidence="2" type="ORF">AF333_09225</name>
    <name evidence="3" type="ORF">SAMN04487909_10371</name>
</gene>
<dbReference type="RefSeq" id="WP_043066113.1">
    <property type="nucleotide sequence ID" value="NZ_BJOA01000030.1"/>
</dbReference>
<proteinExistence type="predicted"/>
<dbReference type="EMBL" id="FNED01000003">
    <property type="protein sequence ID" value="SDI32313.1"/>
    <property type="molecule type" value="Genomic_DNA"/>
</dbReference>
<evidence type="ECO:0000313" key="4">
    <source>
        <dbReference type="Proteomes" id="UP000037269"/>
    </source>
</evidence>
<reference evidence="3 5" key="2">
    <citation type="submission" date="2016-10" db="EMBL/GenBank/DDBJ databases">
        <authorList>
            <person name="de Groot N.N."/>
        </authorList>
    </citation>
    <scope>NUCLEOTIDE SEQUENCE [LARGE SCALE GENOMIC DNA]</scope>
    <source>
        <strain evidence="3 5">DSM 2895</strain>
    </source>
</reference>
<organism evidence="2 4">
    <name type="scientific">Aneurinibacillus migulanus</name>
    <name type="common">Bacillus migulanus</name>
    <dbReference type="NCBI Taxonomy" id="47500"/>
    <lineage>
        <taxon>Bacteria</taxon>
        <taxon>Bacillati</taxon>
        <taxon>Bacillota</taxon>
        <taxon>Bacilli</taxon>
        <taxon>Bacillales</taxon>
        <taxon>Paenibacillaceae</taxon>
        <taxon>Aneurinibacillus group</taxon>
        <taxon>Aneurinibacillus</taxon>
    </lineage>
</organism>
<accession>A0A0D1WB30</accession>
<dbReference type="AlphaFoldDB" id="A0A0D1WB30"/>
<dbReference type="STRING" id="47500.AF333_09225"/>